<proteinExistence type="predicted"/>
<dbReference type="RefSeq" id="WP_043602898.1">
    <property type="nucleotide sequence ID" value="NZ_AXCY01000007.1"/>
</dbReference>
<name>A0A0A0BW51_9CELL</name>
<dbReference type="InterPro" id="IPR008333">
    <property type="entry name" value="Cbr1-like_FAD-bd_dom"/>
</dbReference>
<dbReference type="Gene3D" id="2.40.30.10">
    <property type="entry name" value="Translation factors"/>
    <property type="match status" value="1"/>
</dbReference>
<dbReference type="InterPro" id="IPR050415">
    <property type="entry name" value="MRET"/>
</dbReference>
<keyword evidence="12" id="KW-1185">Reference proteome</keyword>
<evidence type="ECO:0000256" key="6">
    <source>
        <dbReference type="ARBA" id="ARBA00023002"/>
    </source>
</evidence>
<evidence type="ECO:0000256" key="8">
    <source>
        <dbReference type="ARBA" id="ARBA00023014"/>
    </source>
</evidence>
<dbReference type="SUPFAM" id="SSF52343">
    <property type="entry name" value="Ferredoxin reductase-like, C-terminal NADP-linked domain"/>
    <property type="match status" value="1"/>
</dbReference>
<evidence type="ECO:0000259" key="10">
    <source>
        <dbReference type="PROSITE" id="PS51384"/>
    </source>
</evidence>
<dbReference type="InterPro" id="IPR012675">
    <property type="entry name" value="Beta-grasp_dom_sf"/>
</dbReference>
<dbReference type="NCBIfam" id="TIGR02160">
    <property type="entry name" value="PA_CoA_Oxy5"/>
    <property type="match status" value="1"/>
</dbReference>
<dbReference type="InterPro" id="IPR006058">
    <property type="entry name" value="2Fe2S_fd_BS"/>
</dbReference>
<evidence type="ECO:0000313" key="11">
    <source>
        <dbReference type="EMBL" id="KGM12185.1"/>
    </source>
</evidence>
<keyword evidence="8" id="KW-0411">Iron-sulfur</keyword>
<dbReference type="InterPro" id="IPR039261">
    <property type="entry name" value="FNR_nucleotide-bd"/>
</dbReference>
<evidence type="ECO:0000256" key="2">
    <source>
        <dbReference type="ARBA" id="ARBA00022630"/>
    </source>
</evidence>
<evidence type="ECO:0000256" key="5">
    <source>
        <dbReference type="ARBA" id="ARBA00022827"/>
    </source>
</evidence>
<evidence type="ECO:0000256" key="3">
    <source>
        <dbReference type="ARBA" id="ARBA00022714"/>
    </source>
</evidence>
<dbReference type="PROSITE" id="PS51384">
    <property type="entry name" value="FAD_FR"/>
    <property type="match status" value="1"/>
</dbReference>
<dbReference type="GO" id="GO:0010124">
    <property type="term" value="P:phenylacetate catabolic process"/>
    <property type="evidence" value="ECO:0007669"/>
    <property type="project" value="InterPro"/>
</dbReference>
<evidence type="ECO:0000256" key="7">
    <source>
        <dbReference type="ARBA" id="ARBA00023004"/>
    </source>
</evidence>
<dbReference type="OrthoDB" id="5179582at2"/>
<accession>A0A0A0BW51</accession>
<keyword evidence="6" id="KW-0560">Oxidoreductase</keyword>
<dbReference type="GO" id="GO:0016491">
    <property type="term" value="F:oxidoreductase activity"/>
    <property type="evidence" value="ECO:0007669"/>
    <property type="project" value="UniProtKB-KW"/>
</dbReference>
<dbReference type="SUPFAM" id="SSF63380">
    <property type="entry name" value="Riboflavin synthase domain-like"/>
    <property type="match status" value="1"/>
</dbReference>
<dbReference type="SUPFAM" id="SSF54292">
    <property type="entry name" value="2Fe-2S ferredoxin-like"/>
    <property type="match status" value="1"/>
</dbReference>
<comment type="cofactor">
    <cofactor evidence="1">
        <name>FAD</name>
        <dbReference type="ChEBI" id="CHEBI:57692"/>
    </cofactor>
</comment>
<evidence type="ECO:0000259" key="9">
    <source>
        <dbReference type="PROSITE" id="PS51085"/>
    </source>
</evidence>
<dbReference type="InterPro" id="IPR017938">
    <property type="entry name" value="Riboflavin_synthase-like_b-brl"/>
</dbReference>
<dbReference type="EMBL" id="AXCY01000007">
    <property type="protein sequence ID" value="KGM12185.1"/>
    <property type="molecule type" value="Genomic_DNA"/>
</dbReference>
<dbReference type="Pfam" id="PF00111">
    <property type="entry name" value="Fer2"/>
    <property type="match status" value="1"/>
</dbReference>
<evidence type="ECO:0000256" key="4">
    <source>
        <dbReference type="ARBA" id="ARBA00022723"/>
    </source>
</evidence>
<dbReference type="Gene3D" id="3.10.20.30">
    <property type="match status" value="1"/>
</dbReference>
<evidence type="ECO:0000256" key="1">
    <source>
        <dbReference type="ARBA" id="ARBA00001974"/>
    </source>
</evidence>
<comment type="caution">
    <text evidence="11">The sequence shown here is derived from an EMBL/GenBank/DDBJ whole genome shotgun (WGS) entry which is preliminary data.</text>
</comment>
<organism evidence="11 12">
    <name type="scientific">Cellulomonas carbonis T26</name>
    <dbReference type="NCBI Taxonomy" id="947969"/>
    <lineage>
        <taxon>Bacteria</taxon>
        <taxon>Bacillati</taxon>
        <taxon>Actinomycetota</taxon>
        <taxon>Actinomycetes</taxon>
        <taxon>Micrococcales</taxon>
        <taxon>Cellulomonadaceae</taxon>
        <taxon>Cellulomonas</taxon>
    </lineage>
</organism>
<dbReference type="PANTHER" id="PTHR47354:SF8">
    <property type="entry name" value="1,2-PHENYLACETYL-COA EPOXIDASE, SUBUNIT E"/>
    <property type="match status" value="1"/>
</dbReference>
<dbReference type="GO" id="GO:0046872">
    <property type="term" value="F:metal ion binding"/>
    <property type="evidence" value="ECO:0007669"/>
    <property type="project" value="UniProtKB-KW"/>
</dbReference>
<dbReference type="CDD" id="cd00207">
    <property type="entry name" value="fer2"/>
    <property type="match status" value="1"/>
</dbReference>
<feature type="domain" description="FAD-binding FR-type" evidence="10">
    <location>
        <begin position="13"/>
        <end position="117"/>
    </location>
</feature>
<sequence>MTTAPETTARRHAVFHRLRVAAVDRLTDDAVAVTLDVPAHLRDEFRFRAGQHLTVRAPGLAGDVRRTYSVCAPATGDVLRIGVRRVPDGVFSGYATDHLAAGDELDVMTPSGTFSPDLDPTHARRYVAVAAGSGVTPVLSILATALAVEPLSTAALVLANRRPGTIMFLEDLEALKNTYPDRFQLLHVLREEGPDLELLSGRLDTDRMHRILDTVLPVDDVDEWFLCGPLGLTDAVRSTLLDRGVDPAHVHRELFHVGAAPVRRRPAAPDRAAPGSTVTAVLDGRSTTVTVPRDGESVLDAVLRVRADAPFACTNGVCGTCRARVLEGAVEMDGNWALEPDEVARGMVLTCQSHPVTDHVTVDYDR</sequence>
<dbReference type="InterPro" id="IPR001433">
    <property type="entry name" value="OxRdtase_FAD/NAD-bd"/>
</dbReference>
<dbReference type="PROSITE" id="PS51085">
    <property type="entry name" value="2FE2S_FER_2"/>
    <property type="match status" value="1"/>
</dbReference>
<dbReference type="Pfam" id="PF00970">
    <property type="entry name" value="FAD_binding_6"/>
    <property type="match status" value="1"/>
</dbReference>
<dbReference type="Proteomes" id="UP000029839">
    <property type="component" value="Unassembled WGS sequence"/>
</dbReference>
<dbReference type="CDD" id="cd06214">
    <property type="entry name" value="PA_degradation_oxidoreductase_like"/>
    <property type="match status" value="1"/>
</dbReference>
<dbReference type="PRINTS" id="PR00410">
    <property type="entry name" value="PHEHYDRXLASE"/>
</dbReference>
<reference evidence="11 12" key="2">
    <citation type="journal article" date="2015" name="Stand. Genomic Sci.">
        <title>Draft genome sequence of Cellulomonas carbonis T26(T) and comparative analysis of six Cellulomonas genomes.</title>
        <authorList>
            <person name="Zhuang W."/>
            <person name="Zhang S."/>
            <person name="Xia X."/>
            <person name="Wang G."/>
        </authorList>
    </citation>
    <scope>NUCLEOTIDE SEQUENCE [LARGE SCALE GENOMIC DNA]</scope>
    <source>
        <strain evidence="11 12">T26</strain>
    </source>
</reference>
<gene>
    <name evidence="11" type="ORF">N868_00730</name>
</gene>
<dbReference type="Pfam" id="PF00175">
    <property type="entry name" value="NAD_binding_1"/>
    <property type="match status" value="1"/>
</dbReference>
<protein>
    <submittedName>
        <fullName evidence="11">Phenylacetic acid degradation protein</fullName>
    </submittedName>
</protein>
<dbReference type="InterPro" id="IPR017927">
    <property type="entry name" value="FAD-bd_FR_type"/>
</dbReference>
<keyword evidence="5" id="KW-0274">FAD</keyword>
<dbReference type="InterPro" id="IPR001041">
    <property type="entry name" value="2Fe-2S_ferredoxin-type"/>
</dbReference>
<feature type="domain" description="2Fe-2S ferredoxin-type" evidence="9">
    <location>
        <begin position="276"/>
        <end position="366"/>
    </location>
</feature>
<dbReference type="Gene3D" id="3.40.50.80">
    <property type="entry name" value="Nucleotide-binding domain of ferredoxin-NADP reductase (FNR) module"/>
    <property type="match status" value="1"/>
</dbReference>
<keyword evidence="7" id="KW-0408">Iron</keyword>
<dbReference type="InterPro" id="IPR011884">
    <property type="entry name" value="PaaE"/>
</dbReference>
<dbReference type="AlphaFoldDB" id="A0A0A0BW51"/>
<keyword evidence="3" id="KW-0001">2Fe-2S</keyword>
<dbReference type="PANTHER" id="PTHR47354">
    <property type="entry name" value="NADH OXIDOREDUCTASE HCR"/>
    <property type="match status" value="1"/>
</dbReference>
<dbReference type="GO" id="GO:0051537">
    <property type="term" value="F:2 iron, 2 sulfur cluster binding"/>
    <property type="evidence" value="ECO:0007669"/>
    <property type="project" value="UniProtKB-KW"/>
</dbReference>
<dbReference type="InterPro" id="IPR036010">
    <property type="entry name" value="2Fe-2S_ferredoxin-like_sf"/>
</dbReference>
<evidence type="ECO:0000313" key="12">
    <source>
        <dbReference type="Proteomes" id="UP000029839"/>
    </source>
</evidence>
<keyword evidence="2" id="KW-0285">Flavoprotein</keyword>
<keyword evidence="4" id="KW-0479">Metal-binding</keyword>
<reference evidence="11 12" key="1">
    <citation type="submission" date="2013-08" db="EMBL/GenBank/DDBJ databases">
        <title>Genome sequencing of Cellulomonas carbonis T26.</title>
        <authorList>
            <person name="Chen F."/>
            <person name="Li Y."/>
            <person name="Wang G."/>
        </authorList>
    </citation>
    <scope>NUCLEOTIDE SEQUENCE [LARGE SCALE GENOMIC DNA]</scope>
    <source>
        <strain evidence="11 12">T26</strain>
    </source>
</reference>
<dbReference type="GO" id="GO:0050660">
    <property type="term" value="F:flavin adenine dinucleotide binding"/>
    <property type="evidence" value="ECO:0007669"/>
    <property type="project" value="TreeGrafter"/>
</dbReference>
<dbReference type="PROSITE" id="PS00197">
    <property type="entry name" value="2FE2S_FER_1"/>
    <property type="match status" value="1"/>
</dbReference>